<proteinExistence type="predicted"/>
<dbReference type="Pfam" id="PF14106">
    <property type="entry name" value="DUF4279"/>
    <property type="match status" value="1"/>
</dbReference>
<sequence length="155" mass="17501">MRISQYVYFALRSERTAAHHITGRLGIEPDEIQVRGSRSVVPVRPRYHAWEIVCRDRGLRIDEQIDRIVARLAPHADQIAALVAEIDGPGDRSTASLQLVRYLDDDGGEEEDLGPQDGELVKIPGQHQLLGWHLDRRTLEFLCHIGAELDADEYG</sequence>
<reference evidence="1 2" key="1">
    <citation type="submission" date="2019-06" db="EMBL/GenBank/DDBJ databases">
        <title>Sequencing the genomes of 1000 actinobacteria strains.</title>
        <authorList>
            <person name="Klenk H.-P."/>
        </authorList>
    </citation>
    <scope>NUCLEOTIDE SEQUENCE [LARGE SCALE GENOMIC DNA]</scope>
    <source>
        <strain evidence="1 2">DSM 45511</strain>
    </source>
</reference>
<dbReference type="Proteomes" id="UP000319818">
    <property type="component" value="Unassembled WGS sequence"/>
</dbReference>
<dbReference type="AlphaFoldDB" id="A0A543FUG3"/>
<dbReference type="InterPro" id="IPR025459">
    <property type="entry name" value="DUF4279"/>
</dbReference>
<organism evidence="1 2">
    <name type="scientific">Pseudonocardia cypriaca</name>
    <dbReference type="NCBI Taxonomy" id="882449"/>
    <lineage>
        <taxon>Bacteria</taxon>
        <taxon>Bacillati</taxon>
        <taxon>Actinomycetota</taxon>
        <taxon>Actinomycetes</taxon>
        <taxon>Pseudonocardiales</taxon>
        <taxon>Pseudonocardiaceae</taxon>
        <taxon>Pseudonocardia</taxon>
    </lineage>
</organism>
<protein>
    <submittedName>
        <fullName evidence="1">Uncharacterized protein DUF4279</fullName>
    </submittedName>
</protein>
<dbReference type="EMBL" id="VFPH01000002">
    <property type="protein sequence ID" value="TQM37456.1"/>
    <property type="molecule type" value="Genomic_DNA"/>
</dbReference>
<dbReference type="OrthoDB" id="4164081at2"/>
<dbReference type="RefSeq" id="WP_142104276.1">
    <property type="nucleotide sequence ID" value="NZ_VFPH01000002.1"/>
</dbReference>
<comment type="caution">
    <text evidence="1">The sequence shown here is derived from an EMBL/GenBank/DDBJ whole genome shotgun (WGS) entry which is preliminary data.</text>
</comment>
<evidence type="ECO:0000313" key="2">
    <source>
        <dbReference type="Proteomes" id="UP000319818"/>
    </source>
</evidence>
<evidence type="ECO:0000313" key="1">
    <source>
        <dbReference type="EMBL" id="TQM37456.1"/>
    </source>
</evidence>
<gene>
    <name evidence="1" type="ORF">FB388_4668</name>
</gene>
<accession>A0A543FUG3</accession>
<name>A0A543FUG3_9PSEU</name>
<keyword evidence="2" id="KW-1185">Reference proteome</keyword>